<name>A0A5C5WNL4_9PLAN</name>
<accession>A0A5C5WNL4</accession>
<evidence type="ECO:0000313" key="3">
    <source>
        <dbReference type="Proteomes" id="UP000317243"/>
    </source>
</evidence>
<feature type="region of interest" description="Disordered" evidence="1">
    <location>
        <begin position="118"/>
        <end position="164"/>
    </location>
</feature>
<gene>
    <name evidence="2" type="ORF">KOR42_33970</name>
</gene>
<protein>
    <submittedName>
        <fullName evidence="2">Uncharacterized protein</fullName>
    </submittedName>
</protein>
<evidence type="ECO:0000256" key="1">
    <source>
        <dbReference type="SAM" id="MobiDB-lite"/>
    </source>
</evidence>
<comment type="caution">
    <text evidence="2">The sequence shown here is derived from an EMBL/GenBank/DDBJ whole genome shotgun (WGS) entry which is preliminary data.</text>
</comment>
<sequence>MPVDDNHHEEVAFGAIKHSRQSVVQTCDEKIASQLVGAYFTQPKPDSFELKILAIVNQLKPVVQAVQLSWRPCRNSKHRFPTRFPMSQTSEKDSPKQSTVFPQGARIENHYGDSASLRNLTATGCKPHHEQGSSDPPRSRSSQPTSDPTSLNTDQSRFESSRAVRLERLLFRPLDQQIRK</sequence>
<feature type="compositionally biased region" description="Low complexity" evidence="1">
    <location>
        <begin position="133"/>
        <end position="150"/>
    </location>
</feature>
<dbReference type="Proteomes" id="UP000317243">
    <property type="component" value="Unassembled WGS sequence"/>
</dbReference>
<feature type="region of interest" description="Disordered" evidence="1">
    <location>
        <begin position="77"/>
        <end position="101"/>
    </location>
</feature>
<evidence type="ECO:0000313" key="2">
    <source>
        <dbReference type="EMBL" id="TWT51711.1"/>
    </source>
</evidence>
<dbReference type="AlphaFoldDB" id="A0A5C5WNL4"/>
<keyword evidence="3" id="KW-1185">Reference proteome</keyword>
<reference evidence="2 3" key="1">
    <citation type="submission" date="2019-02" db="EMBL/GenBank/DDBJ databases">
        <title>Deep-cultivation of Planctomycetes and their phenomic and genomic characterization uncovers novel biology.</title>
        <authorList>
            <person name="Wiegand S."/>
            <person name="Jogler M."/>
            <person name="Boedeker C."/>
            <person name="Pinto D."/>
            <person name="Vollmers J."/>
            <person name="Rivas-Marin E."/>
            <person name="Kohn T."/>
            <person name="Peeters S.H."/>
            <person name="Heuer A."/>
            <person name="Rast P."/>
            <person name="Oberbeckmann S."/>
            <person name="Bunk B."/>
            <person name="Jeske O."/>
            <person name="Meyerdierks A."/>
            <person name="Storesund J.E."/>
            <person name="Kallscheuer N."/>
            <person name="Luecker S."/>
            <person name="Lage O.M."/>
            <person name="Pohl T."/>
            <person name="Merkel B.J."/>
            <person name="Hornburger P."/>
            <person name="Mueller R.-W."/>
            <person name="Bruemmer F."/>
            <person name="Labrenz M."/>
            <person name="Spormann A.M."/>
            <person name="Op Den Camp H."/>
            <person name="Overmann J."/>
            <person name="Amann R."/>
            <person name="Jetten M.S.M."/>
            <person name="Mascher T."/>
            <person name="Medema M.H."/>
            <person name="Devos D.P."/>
            <person name="Kaster A.-K."/>
            <person name="Ovreas L."/>
            <person name="Rohde M."/>
            <person name="Galperin M.Y."/>
            <person name="Jogler C."/>
        </authorList>
    </citation>
    <scope>NUCLEOTIDE SEQUENCE [LARGE SCALE GENOMIC DNA]</scope>
    <source>
        <strain evidence="2 3">KOR42</strain>
    </source>
</reference>
<organism evidence="2 3">
    <name type="scientific">Thalassoglobus neptunius</name>
    <dbReference type="NCBI Taxonomy" id="1938619"/>
    <lineage>
        <taxon>Bacteria</taxon>
        <taxon>Pseudomonadati</taxon>
        <taxon>Planctomycetota</taxon>
        <taxon>Planctomycetia</taxon>
        <taxon>Planctomycetales</taxon>
        <taxon>Planctomycetaceae</taxon>
        <taxon>Thalassoglobus</taxon>
    </lineage>
</organism>
<proteinExistence type="predicted"/>
<dbReference type="EMBL" id="SIHI01000011">
    <property type="protein sequence ID" value="TWT51711.1"/>
    <property type="molecule type" value="Genomic_DNA"/>
</dbReference>